<sequence>MKPTIITALFLTLLPTTVTSAAAGPGERLPPLRQNMAQTDHSTFLHPIHTSPDEWKPPLDPAKKHTRPRKREEGKCYLIRPESRADAARRFGRGVYSGCQPNRKTKGSENLPEMMILACHPQMQCTKHGNPCWIGYVLDRDTLKGSHDLRASCT</sequence>
<feature type="signal peptide" evidence="2">
    <location>
        <begin position="1"/>
        <end position="23"/>
    </location>
</feature>
<gene>
    <name evidence="3" type="ORF">BDV28DRAFT_148916</name>
</gene>
<feature type="chain" id="PRO_5025067076" evidence="2">
    <location>
        <begin position="24"/>
        <end position="154"/>
    </location>
</feature>
<feature type="compositionally biased region" description="Basic and acidic residues" evidence="1">
    <location>
        <begin position="51"/>
        <end position="63"/>
    </location>
</feature>
<dbReference type="AlphaFoldDB" id="A0A5N6Z6R0"/>
<evidence type="ECO:0000256" key="1">
    <source>
        <dbReference type="SAM" id="MobiDB-lite"/>
    </source>
</evidence>
<feature type="region of interest" description="Disordered" evidence="1">
    <location>
        <begin position="49"/>
        <end position="73"/>
    </location>
</feature>
<proteinExistence type="predicted"/>
<dbReference type="Proteomes" id="UP000327118">
    <property type="component" value="Unassembled WGS sequence"/>
</dbReference>
<keyword evidence="2" id="KW-0732">Signal</keyword>
<name>A0A5N6Z6R0_9EURO</name>
<reference evidence="4" key="1">
    <citation type="submission" date="2019-04" db="EMBL/GenBank/DDBJ databases">
        <title>Friends and foes A comparative genomics studyof 23 Aspergillus species from section Flavi.</title>
        <authorList>
            <consortium name="DOE Joint Genome Institute"/>
            <person name="Kjaerbolling I."/>
            <person name="Vesth T."/>
            <person name="Frisvad J.C."/>
            <person name="Nybo J.L."/>
            <person name="Theobald S."/>
            <person name="Kildgaard S."/>
            <person name="Isbrandt T."/>
            <person name="Kuo A."/>
            <person name="Sato A."/>
            <person name="Lyhne E.K."/>
            <person name="Kogle M.E."/>
            <person name="Wiebenga A."/>
            <person name="Kun R.S."/>
            <person name="Lubbers R.J."/>
            <person name="Makela M.R."/>
            <person name="Barry K."/>
            <person name="Chovatia M."/>
            <person name="Clum A."/>
            <person name="Daum C."/>
            <person name="Haridas S."/>
            <person name="He G."/>
            <person name="LaButti K."/>
            <person name="Lipzen A."/>
            <person name="Mondo S."/>
            <person name="Riley R."/>
            <person name="Salamov A."/>
            <person name="Simmons B.A."/>
            <person name="Magnuson J.K."/>
            <person name="Henrissat B."/>
            <person name="Mortensen U.H."/>
            <person name="Larsen T.O."/>
            <person name="Devries R.P."/>
            <person name="Grigoriev I.V."/>
            <person name="Machida M."/>
            <person name="Baker S.E."/>
            <person name="Andersen M.R."/>
        </authorList>
    </citation>
    <scope>NUCLEOTIDE SEQUENCE [LARGE SCALE GENOMIC DNA]</scope>
    <source>
        <strain evidence="4">CBS 553.77</strain>
    </source>
</reference>
<dbReference type="EMBL" id="ML739126">
    <property type="protein sequence ID" value="KAE8352566.1"/>
    <property type="molecule type" value="Genomic_DNA"/>
</dbReference>
<organism evidence="3 4">
    <name type="scientific">Aspergillus coremiiformis</name>
    <dbReference type="NCBI Taxonomy" id="138285"/>
    <lineage>
        <taxon>Eukaryota</taxon>
        <taxon>Fungi</taxon>
        <taxon>Dikarya</taxon>
        <taxon>Ascomycota</taxon>
        <taxon>Pezizomycotina</taxon>
        <taxon>Eurotiomycetes</taxon>
        <taxon>Eurotiomycetidae</taxon>
        <taxon>Eurotiales</taxon>
        <taxon>Aspergillaceae</taxon>
        <taxon>Aspergillus</taxon>
        <taxon>Aspergillus subgen. Circumdati</taxon>
    </lineage>
</organism>
<keyword evidence="4" id="KW-1185">Reference proteome</keyword>
<protein>
    <submittedName>
        <fullName evidence="3">Uncharacterized protein</fullName>
    </submittedName>
</protein>
<evidence type="ECO:0000256" key="2">
    <source>
        <dbReference type="SAM" id="SignalP"/>
    </source>
</evidence>
<accession>A0A5N6Z6R0</accession>
<evidence type="ECO:0000313" key="4">
    <source>
        <dbReference type="Proteomes" id="UP000327118"/>
    </source>
</evidence>
<evidence type="ECO:0000313" key="3">
    <source>
        <dbReference type="EMBL" id="KAE8352566.1"/>
    </source>
</evidence>